<evidence type="ECO:0000256" key="2">
    <source>
        <dbReference type="ARBA" id="ARBA00006222"/>
    </source>
</evidence>
<gene>
    <name evidence="10" type="ORF">HO133_010453</name>
</gene>
<dbReference type="GO" id="GO:0031072">
    <property type="term" value="F:heat shock protein binding"/>
    <property type="evidence" value="ECO:0007669"/>
    <property type="project" value="TreeGrafter"/>
</dbReference>
<sequence length="528" mass="58913">MVVNYSKWDALELSDDSDIEVHPNVDKRSFIRAKQNQIHQARYQRRHEISTLKYERLVNDGMLERIDTLLASLRNHAAQAQGENPDEFMMQALMECARDPGNDKPPDPPEGVHYKEEQPLYSQMIAGLVDQVKKEVGPEPEDWYKSYVKGVEGHKLKVQNLQKDLFDRLAQLEKEEASKITSDSIHEGFNTSSVSKEQEIPKPKPKAEAVEVLNPGSLKKNPLRRLDSEGQTSGADADVDEPGSIDETKDDDQDIEPTKLGKEFAKIKIGGYRECLKFISEHHEVVAERETDGLLMEAFNAQMDGKAAYSKQCVHQALLLQYCRSLGKDGVGLFFKRITTPGHNAQKVFLDDVNNTYARIRTRTAELAKERAANPKGTETEVEQIQLHAVEPGTEIHINVPKPNSTEDVEQQARIIFERFPPGLQRALESGSLDRVNEVLGKMSVSEAEEVVEQLGEGGMLSLEGGVIDSTTEEGRDRLKELEREAREGKEIGEPGGVEEEAEAGAGLKKSDVGERGRANEVPIADVD</sequence>
<dbReference type="FunFam" id="1.20.58.610:FF:000002">
    <property type="entry name" value="Hsp90 co-chaperone Cdc37, putative"/>
    <property type="match status" value="1"/>
</dbReference>
<dbReference type="GO" id="GO:0051087">
    <property type="term" value="F:protein-folding chaperone binding"/>
    <property type="evidence" value="ECO:0007669"/>
    <property type="project" value="TreeGrafter"/>
</dbReference>
<dbReference type="InterPro" id="IPR013874">
    <property type="entry name" value="Cdc37_Hsp90-bd"/>
</dbReference>
<feature type="compositionally biased region" description="Acidic residues" evidence="6">
    <location>
        <begin position="237"/>
        <end position="255"/>
    </location>
</feature>
<proteinExistence type="inferred from homology"/>
<evidence type="ECO:0000256" key="5">
    <source>
        <dbReference type="ARBA" id="ARBA00031396"/>
    </source>
</evidence>
<dbReference type="GO" id="GO:0006457">
    <property type="term" value="P:protein folding"/>
    <property type="evidence" value="ECO:0007669"/>
    <property type="project" value="TreeGrafter"/>
</dbReference>
<feature type="region of interest" description="Disordered" evidence="6">
    <location>
        <begin position="484"/>
        <end position="528"/>
    </location>
</feature>
<evidence type="ECO:0000256" key="4">
    <source>
        <dbReference type="ARBA" id="ARBA00023186"/>
    </source>
</evidence>
<dbReference type="GeneID" id="59338844"/>
<dbReference type="PANTHER" id="PTHR12800">
    <property type="entry name" value="CDC37-RELATED"/>
    <property type="match status" value="1"/>
</dbReference>
<feature type="compositionally biased region" description="Basic and acidic residues" evidence="6">
    <location>
        <begin position="196"/>
        <end position="209"/>
    </location>
</feature>
<dbReference type="RefSeq" id="XP_037154123.1">
    <property type="nucleotide sequence ID" value="XM_037301306.1"/>
</dbReference>
<protein>
    <recommendedName>
        <fullName evidence="5">Hsp90 chaperone protein kinase-targeting subunit</fullName>
    </recommendedName>
</protein>
<keyword evidence="11" id="KW-1185">Reference proteome</keyword>
<evidence type="ECO:0000259" key="7">
    <source>
        <dbReference type="SMART" id="SM01069"/>
    </source>
</evidence>
<dbReference type="EMBL" id="JACCJB010000008">
    <property type="protein sequence ID" value="KAF6225256.1"/>
    <property type="molecule type" value="Genomic_DNA"/>
</dbReference>
<feature type="region of interest" description="Disordered" evidence="6">
    <location>
        <begin position="176"/>
        <end position="256"/>
    </location>
</feature>
<dbReference type="InterPro" id="IPR013873">
    <property type="entry name" value="Cdc37_C"/>
</dbReference>
<reference evidence="10 11" key="1">
    <citation type="journal article" date="2020" name="Genomics">
        <title>Complete, high-quality genomes from long-read metagenomic sequencing of two wolf lichen thalli reveals enigmatic genome architecture.</title>
        <authorList>
            <person name="McKenzie S.K."/>
            <person name="Walston R.F."/>
            <person name="Allen J.L."/>
        </authorList>
    </citation>
    <scope>NUCLEOTIDE SEQUENCE [LARGE SCALE GENOMIC DNA]</scope>
    <source>
        <strain evidence="10">WasteWater1</strain>
    </source>
</reference>
<keyword evidence="4" id="KW-0143">Chaperone</keyword>
<evidence type="ECO:0000256" key="1">
    <source>
        <dbReference type="ARBA" id="ARBA00004496"/>
    </source>
</evidence>
<evidence type="ECO:0000256" key="6">
    <source>
        <dbReference type="SAM" id="MobiDB-lite"/>
    </source>
</evidence>
<feature type="domain" description="Cdc37 N-terminal" evidence="9">
    <location>
        <begin position="2"/>
        <end position="192"/>
    </location>
</feature>
<feature type="compositionally biased region" description="Basic and acidic residues" evidence="6">
    <location>
        <begin position="509"/>
        <end position="519"/>
    </location>
</feature>
<dbReference type="AlphaFoldDB" id="A0A8H6CLE0"/>
<dbReference type="Pfam" id="PF08565">
    <property type="entry name" value="CDC37_M"/>
    <property type="match status" value="1"/>
</dbReference>
<dbReference type="InterPro" id="IPR013855">
    <property type="entry name" value="Cdc37_N_dom"/>
</dbReference>
<dbReference type="SMART" id="SM01070">
    <property type="entry name" value="CDC37_M"/>
    <property type="match status" value="1"/>
</dbReference>
<dbReference type="SMART" id="SM01069">
    <property type="entry name" value="CDC37_C"/>
    <property type="match status" value="1"/>
</dbReference>
<evidence type="ECO:0000256" key="3">
    <source>
        <dbReference type="ARBA" id="ARBA00022490"/>
    </source>
</evidence>
<dbReference type="GO" id="GO:0005737">
    <property type="term" value="C:cytoplasm"/>
    <property type="evidence" value="ECO:0007669"/>
    <property type="project" value="UniProtKB-SubCell"/>
</dbReference>
<keyword evidence="3" id="KW-0963">Cytoplasm</keyword>
<dbReference type="PANTHER" id="PTHR12800:SF4">
    <property type="entry name" value="HSP90 CO-CHAPERONE CDC37"/>
    <property type="match status" value="1"/>
</dbReference>
<dbReference type="InterPro" id="IPR004918">
    <property type="entry name" value="Cdc37"/>
</dbReference>
<feature type="compositionally biased region" description="Basic and acidic residues" evidence="6">
    <location>
        <begin position="484"/>
        <end position="493"/>
    </location>
</feature>
<dbReference type="GO" id="GO:0050821">
    <property type="term" value="P:protein stabilization"/>
    <property type="evidence" value="ECO:0007669"/>
    <property type="project" value="TreeGrafter"/>
</dbReference>
<comment type="caution">
    <text evidence="10">The sequence shown here is derived from an EMBL/GenBank/DDBJ whole genome shotgun (WGS) entry which is preliminary data.</text>
</comment>
<dbReference type="Pfam" id="PF03234">
    <property type="entry name" value="CDC37_N"/>
    <property type="match status" value="1"/>
</dbReference>
<organism evidence="10 11">
    <name type="scientific">Letharia lupina</name>
    <dbReference type="NCBI Taxonomy" id="560253"/>
    <lineage>
        <taxon>Eukaryota</taxon>
        <taxon>Fungi</taxon>
        <taxon>Dikarya</taxon>
        <taxon>Ascomycota</taxon>
        <taxon>Pezizomycotina</taxon>
        <taxon>Lecanoromycetes</taxon>
        <taxon>OSLEUM clade</taxon>
        <taxon>Lecanoromycetidae</taxon>
        <taxon>Lecanorales</taxon>
        <taxon>Lecanorineae</taxon>
        <taxon>Parmeliaceae</taxon>
        <taxon>Letharia</taxon>
    </lineage>
</organism>
<feature type="compositionally biased region" description="Polar residues" evidence="6">
    <location>
        <begin position="179"/>
        <end position="195"/>
    </location>
</feature>
<evidence type="ECO:0000313" key="10">
    <source>
        <dbReference type="EMBL" id="KAF6225256.1"/>
    </source>
</evidence>
<dbReference type="SUPFAM" id="SSF101391">
    <property type="entry name" value="Hsp90 co-chaperone CDC37"/>
    <property type="match status" value="1"/>
</dbReference>
<dbReference type="GO" id="GO:0019901">
    <property type="term" value="F:protein kinase binding"/>
    <property type="evidence" value="ECO:0007669"/>
    <property type="project" value="InterPro"/>
</dbReference>
<comment type="subcellular location">
    <subcellularLocation>
        <location evidence="1">Cytoplasm</location>
    </subcellularLocation>
</comment>
<evidence type="ECO:0000259" key="8">
    <source>
        <dbReference type="SMART" id="SM01070"/>
    </source>
</evidence>
<dbReference type="Pfam" id="PF08564">
    <property type="entry name" value="CDC37_C"/>
    <property type="match status" value="1"/>
</dbReference>
<dbReference type="Proteomes" id="UP000593566">
    <property type="component" value="Unassembled WGS sequence"/>
</dbReference>
<feature type="domain" description="Cdc37 C-terminal" evidence="7">
    <location>
        <begin position="398"/>
        <end position="500"/>
    </location>
</feature>
<evidence type="ECO:0000259" key="9">
    <source>
        <dbReference type="SMART" id="SM01071"/>
    </source>
</evidence>
<feature type="domain" description="Cdc37 Hsp90 binding" evidence="8">
    <location>
        <begin position="190"/>
        <end position="382"/>
    </location>
</feature>
<dbReference type="InterPro" id="IPR038189">
    <property type="entry name" value="Cdc37_Hsp90-bd_sf"/>
</dbReference>
<accession>A0A8H6CLE0</accession>
<dbReference type="SMART" id="SM01071">
    <property type="entry name" value="CDC37_N"/>
    <property type="match status" value="1"/>
</dbReference>
<dbReference type="Gene3D" id="1.20.58.610">
    <property type="entry name" value="Cdc37, Hsp90 binding domain"/>
    <property type="match status" value="1"/>
</dbReference>
<comment type="similarity">
    <text evidence="2">Belongs to the CDC37 family.</text>
</comment>
<evidence type="ECO:0000313" key="11">
    <source>
        <dbReference type="Proteomes" id="UP000593566"/>
    </source>
</evidence>
<dbReference type="GO" id="GO:0051082">
    <property type="term" value="F:unfolded protein binding"/>
    <property type="evidence" value="ECO:0007669"/>
    <property type="project" value="TreeGrafter"/>
</dbReference>
<name>A0A8H6CLE0_9LECA</name>